<proteinExistence type="inferred from homology"/>
<evidence type="ECO:0000256" key="4">
    <source>
        <dbReference type="ARBA" id="ARBA00022989"/>
    </source>
</evidence>
<comment type="function">
    <text evidence="6">Gustatory receptor which mediates acceptance or avoidance behavior, depending on its substrates.</text>
</comment>
<accession>A0A9N9RB97</accession>
<dbReference type="Proteomes" id="UP001153714">
    <property type="component" value="Chromosome 5"/>
</dbReference>
<evidence type="ECO:0000313" key="7">
    <source>
        <dbReference type="EMBL" id="CAG9793275.1"/>
    </source>
</evidence>
<comment type="subcellular location">
    <subcellularLocation>
        <location evidence="1 6">Cell membrane</location>
        <topology evidence="1 6">Multi-pass membrane protein</topology>
    </subcellularLocation>
</comment>
<protein>
    <recommendedName>
        <fullName evidence="6">Gustatory receptor</fullName>
    </recommendedName>
</protein>
<comment type="caution">
    <text evidence="6">Lacks conserved residue(s) required for the propagation of feature annotation.</text>
</comment>
<dbReference type="Pfam" id="PF08395">
    <property type="entry name" value="7tm_7"/>
    <property type="match status" value="1"/>
</dbReference>
<evidence type="ECO:0000313" key="8">
    <source>
        <dbReference type="Proteomes" id="UP001153714"/>
    </source>
</evidence>
<evidence type="ECO:0000256" key="6">
    <source>
        <dbReference type="RuleBase" id="RU363108"/>
    </source>
</evidence>
<reference evidence="7" key="2">
    <citation type="submission" date="2022-10" db="EMBL/GenBank/DDBJ databases">
        <authorList>
            <consortium name="ENA_rothamsted_submissions"/>
            <consortium name="culmorum"/>
            <person name="King R."/>
        </authorList>
    </citation>
    <scope>NUCLEOTIDE SEQUENCE</scope>
</reference>
<name>A0A9N9RB97_9NEOP</name>
<dbReference type="InterPro" id="IPR013604">
    <property type="entry name" value="7TM_chemorcpt"/>
</dbReference>
<comment type="similarity">
    <text evidence="6">Belongs to the insect chemoreceptor superfamily. Gustatory receptor (GR) family.</text>
</comment>
<feature type="transmembrane region" description="Helical" evidence="6">
    <location>
        <begin position="194"/>
        <end position="216"/>
    </location>
</feature>
<gene>
    <name evidence="7" type="ORF">DIATSA_LOCUS10735</name>
</gene>
<evidence type="ECO:0000256" key="5">
    <source>
        <dbReference type="ARBA" id="ARBA00023136"/>
    </source>
</evidence>
<dbReference type="AlphaFoldDB" id="A0A9N9RB97"/>
<sequence>MSYYTQNSLFPVPNIPVQNGYASQMNEKQKISVNFLDVTPARTPYIKPSSPNAVVPLENTLINPIINRDIIYENIKPVFTILRVMGVLPLTRTSPGNNEFQLVSPPMVYSVIVYFSLVAYIMYLSLIKGQIMRTSEGKFEEAVIEYLFTIYLFPMLAVPILWYETGKIAGVLNEWVKFETAYRQLSGQVLTIKLYRQALAISIIIPTLSTTSVIITHITMRHFEPMQLIPYVFLEILTYILGGYWYLICEALSVCANILAEDFHRLMATMVTYLVVLLQFQISIPSEGQNSDEEDTVSNVTVGFTDPITTTTTAITTILTTVAKKRRKH</sequence>
<evidence type="ECO:0000256" key="3">
    <source>
        <dbReference type="ARBA" id="ARBA00022692"/>
    </source>
</evidence>
<organism evidence="7 8">
    <name type="scientific">Diatraea saccharalis</name>
    <name type="common">sugarcane borer</name>
    <dbReference type="NCBI Taxonomy" id="40085"/>
    <lineage>
        <taxon>Eukaryota</taxon>
        <taxon>Metazoa</taxon>
        <taxon>Ecdysozoa</taxon>
        <taxon>Arthropoda</taxon>
        <taxon>Hexapoda</taxon>
        <taxon>Insecta</taxon>
        <taxon>Pterygota</taxon>
        <taxon>Neoptera</taxon>
        <taxon>Endopterygota</taxon>
        <taxon>Lepidoptera</taxon>
        <taxon>Glossata</taxon>
        <taxon>Ditrysia</taxon>
        <taxon>Pyraloidea</taxon>
        <taxon>Crambidae</taxon>
        <taxon>Crambinae</taxon>
        <taxon>Diatraea</taxon>
    </lineage>
</organism>
<keyword evidence="5 6" id="KW-0472">Membrane</keyword>
<feature type="transmembrane region" description="Helical" evidence="6">
    <location>
        <begin position="107"/>
        <end position="126"/>
    </location>
</feature>
<dbReference type="GO" id="GO:0007165">
    <property type="term" value="P:signal transduction"/>
    <property type="evidence" value="ECO:0007669"/>
    <property type="project" value="UniProtKB-KW"/>
</dbReference>
<keyword evidence="6" id="KW-0675">Receptor</keyword>
<keyword evidence="2 6" id="KW-1003">Cell membrane</keyword>
<keyword evidence="8" id="KW-1185">Reference proteome</keyword>
<evidence type="ECO:0000256" key="1">
    <source>
        <dbReference type="ARBA" id="ARBA00004651"/>
    </source>
</evidence>
<reference evidence="7" key="1">
    <citation type="submission" date="2021-12" db="EMBL/GenBank/DDBJ databases">
        <authorList>
            <person name="King R."/>
        </authorList>
    </citation>
    <scope>NUCLEOTIDE SEQUENCE</scope>
</reference>
<dbReference type="GO" id="GO:0005886">
    <property type="term" value="C:plasma membrane"/>
    <property type="evidence" value="ECO:0007669"/>
    <property type="project" value="UniProtKB-SubCell"/>
</dbReference>
<keyword evidence="6" id="KW-0807">Transducer</keyword>
<evidence type="ECO:0000256" key="2">
    <source>
        <dbReference type="ARBA" id="ARBA00022475"/>
    </source>
</evidence>
<dbReference type="GO" id="GO:0050909">
    <property type="term" value="P:sensory perception of taste"/>
    <property type="evidence" value="ECO:0007669"/>
    <property type="project" value="InterPro"/>
</dbReference>
<feature type="transmembrane region" description="Helical" evidence="6">
    <location>
        <begin position="228"/>
        <end position="247"/>
    </location>
</feature>
<keyword evidence="3 6" id="KW-0812">Transmembrane</keyword>
<keyword evidence="4 6" id="KW-1133">Transmembrane helix</keyword>
<dbReference type="EMBL" id="OU893336">
    <property type="protein sequence ID" value="CAG9793275.1"/>
    <property type="molecule type" value="Genomic_DNA"/>
</dbReference>
<dbReference type="OrthoDB" id="6625921at2759"/>
<feature type="transmembrane region" description="Helical" evidence="6">
    <location>
        <begin position="146"/>
        <end position="163"/>
    </location>
</feature>